<dbReference type="Pfam" id="PF01121">
    <property type="entry name" value="CoaE"/>
    <property type="match status" value="1"/>
</dbReference>
<dbReference type="Gene3D" id="3.40.50.300">
    <property type="entry name" value="P-loop containing nucleotide triphosphate hydrolases"/>
    <property type="match status" value="1"/>
</dbReference>
<dbReference type="InterPro" id="IPR027417">
    <property type="entry name" value="P-loop_NTPase"/>
</dbReference>
<dbReference type="SUPFAM" id="SSF52540">
    <property type="entry name" value="P-loop containing nucleoside triphosphate hydrolases"/>
    <property type="match status" value="1"/>
</dbReference>
<dbReference type="HAMAP" id="MF_00376">
    <property type="entry name" value="Dephospho_CoA_kinase"/>
    <property type="match status" value="1"/>
</dbReference>
<keyword evidence="5" id="KW-0963">Cytoplasm</keyword>
<evidence type="ECO:0000256" key="2">
    <source>
        <dbReference type="ARBA" id="ARBA00022741"/>
    </source>
</evidence>
<keyword evidence="4 5" id="KW-0173">Coenzyme A biosynthesis</keyword>
<comment type="function">
    <text evidence="5">Catalyzes the phosphorylation of the 3'-hydroxyl group of dephosphocoenzyme A to form coenzyme A.</text>
</comment>
<keyword evidence="5" id="KW-0808">Transferase</keyword>
<dbReference type="RefSeq" id="WP_189627988.1">
    <property type="nucleotide sequence ID" value="NZ_BNAF01000018.1"/>
</dbReference>
<comment type="subcellular location">
    <subcellularLocation>
        <location evidence="5">Cytoplasm</location>
    </subcellularLocation>
</comment>
<evidence type="ECO:0000256" key="5">
    <source>
        <dbReference type="HAMAP-Rule" id="MF_00376"/>
    </source>
</evidence>
<comment type="catalytic activity">
    <reaction evidence="5">
        <text>3'-dephospho-CoA + ATP = ADP + CoA + H(+)</text>
        <dbReference type="Rhea" id="RHEA:18245"/>
        <dbReference type="ChEBI" id="CHEBI:15378"/>
        <dbReference type="ChEBI" id="CHEBI:30616"/>
        <dbReference type="ChEBI" id="CHEBI:57287"/>
        <dbReference type="ChEBI" id="CHEBI:57328"/>
        <dbReference type="ChEBI" id="CHEBI:456216"/>
        <dbReference type="EC" id="2.7.1.24"/>
    </reaction>
</comment>
<evidence type="ECO:0000256" key="4">
    <source>
        <dbReference type="ARBA" id="ARBA00022993"/>
    </source>
</evidence>
<dbReference type="Proteomes" id="UP000620550">
    <property type="component" value="Unassembled WGS sequence"/>
</dbReference>
<accession>A0ABQ3I2L0</accession>
<feature type="binding site" evidence="5">
    <location>
        <begin position="12"/>
        <end position="17"/>
    </location>
    <ligand>
        <name>ATP</name>
        <dbReference type="ChEBI" id="CHEBI:30616"/>
    </ligand>
</feature>
<dbReference type="InterPro" id="IPR001977">
    <property type="entry name" value="Depp_CoAkinase"/>
</dbReference>
<keyword evidence="5 7" id="KW-0418">Kinase</keyword>
<evidence type="ECO:0000256" key="1">
    <source>
        <dbReference type="ARBA" id="ARBA00009018"/>
    </source>
</evidence>
<dbReference type="PROSITE" id="PS51219">
    <property type="entry name" value="DPCK"/>
    <property type="match status" value="1"/>
</dbReference>
<dbReference type="PANTHER" id="PTHR10695">
    <property type="entry name" value="DEPHOSPHO-COA KINASE-RELATED"/>
    <property type="match status" value="1"/>
</dbReference>
<dbReference type="PANTHER" id="PTHR10695:SF46">
    <property type="entry name" value="BIFUNCTIONAL COENZYME A SYNTHASE-RELATED"/>
    <property type="match status" value="1"/>
</dbReference>
<comment type="similarity">
    <text evidence="1 5">Belongs to the CoaE family.</text>
</comment>
<keyword evidence="2 5" id="KW-0547">Nucleotide-binding</keyword>
<sequence length="200" mass="21912">MGIKVGITGGIGAGKSYVAKIFQALGVPFYNADKEAKDLMNTSTGIRGALVEAFGPSVYDVDGVLDRAYLSALVFKDKERLAQLNAIVHPVVIKHASDWANQQTSAYSLKEAALLFESGSYKTLDYTLLVTAPMAVRIKRVTGRDGLSEQQVVERIDKQMSDDEKCRLADFVIINDESQPLLPQILQLHNYFLKASADSL</sequence>
<keyword evidence="3 5" id="KW-0067">ATP-binding</keyword>
<evidence type="ECO:0000313" key="8">
    <source>
        <dbReference type="Proteomes" id="UP000620550"/>
    </source>
</evidence>
<evidence type="ECO:0000256" key="3">
    <source>
        <dbReference type="ARBA" id="ARBA00022840"/>
    </source>
</evidence>
<organism evidence="7 8">
    <name type="scientific">Sphingobacterium griseoflavum</name>
    <dbReference type="NCBI Taxonomy" id="1474952"/>
    <lineage>
        <taxon>Bacteria</taxon>
        <taxon>Pseudomonadati</taxon>
        <taxon>Bacteroidota</taxon>
        <taxon>Sphingobacteriia</taxon>
        <taxon>Sphingobacteriales</taxon>
        <taxon>Sphingobacteriaceae</taxon>
        <taxon>Sphingobacterium</taxon>
    </lineage>
</organism>
<dbReference type="GO" id="GO:0016301">
    <property type="term" value="F:kinase activity"/>
    <property type="evidence" value="ECO:0007669"/>
    <property type="project" value="UniProtKB-KW"/>
</dbReference>
<dbReference type="EC" id="2.7.1.24" evidence="5 6"/>
<protein>
    <recommendedName>
        <fullName evidence="5 6">Dephospho-CoA kinase</fullName>
        <ecNumber evidence="5 6">2.7.1.24</ecNumber>
    </recommendedName>
    <alternativeName>
        <fullName evidence="5">Dephosphocoenzyme A kinase</fullName>
    </alternativeName>
</protein>
<reference evidence="8" key="1">
    <citation type="journal article" date="2019" name="Int. J. Syst. Evol. Microbiol.">
        <title>The Global Catalogue of Microorganisms (GCM) 10K type strain sequencing project: providing services to taxonomists for standard genome sequencing and annotation.</title>
        <authorList>
            <consortium name="The Broad Institute Genomics Platform"/>
            <consortium name="The Broad Institute Genome Sequencing Center for Infectious Disease"/>
            <person name="Wu L."/>
            <person name="Ma J."/>
        </authorList>
    </citation>
    <scope>NUCLEOTIDE SEQUENCE [LARGE SCALE GENOMIC DNA]</scope>
    <source>
        <strain evidence="8">CGMCC 1.12966</strain>
    </source>
</reference>
<comment type="pathway">
    <text evidence="5">Cofactor biosynthesis; coenzyme A biosynthesis; CoA from (R)-pantothenate: step 5/5.</text>
</comment>
<dbReference type="EMBL" id="BNAF01000018">
    <property type="protein sequence ID" value="GHE48691.1"/>
    <property type="molecule type" value="Genomic_DNA"/>
</dbReference>
<proteinExistence type="inferred from homology"/>
<gene>
    <name evidence="5 7" type="primary">coaE</name>
    <name evidence="7" type="ORF">GCM10017764_34650</name>
</gene>
<dbReference type="CDD" id="cd02022">
    <property type="entry name" value="DPCK"/>
    <property type="match status" value="1"/>
</dbReference>
<evidence type="ECO:0000256" key="6">
    <source>
        <dbReference type="NCBIfam" id="TIGR00152"/>
    </source>
</evidence>
<comment type="caution">
    <text evidence="7">The sequence shown here is derived from an EMBL/GenBank/DDBJ whole genome shotgun (WGS) entry which is preliminary data.</text>
</comment>
<dbReference type="NCBIfam" id="TIGR00152">
    <property type="entry name" value="dephospho-CoA kinase"/>
    <property type="match status" value="1"/>
</dbReference>
<keyword evidence="8" id="KW-1185">Reference proteome</keyword>
<evidence type="ECO:0000313" key="7">
    <source>
        <dbReference type="EMBL" id="GHE48691.1"/>
    </source>
</evidence>
<name>A0ABQ3I2L0_9SPHI</name>